<gene>
    <name evidence="1" type="ORF">ACFS5J_02100</name>
</gene>
<accession>A0ABW5YJW3</accession>
<name>A0ABW5YJW3_9FLAO</name>
<evidence type="ECO:0000313" key="2">
    <source>
        <dbReference type="Proteomes" id="UP001597534"/>
    </source>
</evidence>
<sequence length="131" mass="15328">MSKFKKVLLYTLLFLIIGTSAYMAFVYYVPYSEGVRSGELIKISHKGYVMKTWEGEISQGISGAQIFHFSVEDGDDAIIQQLKDLQGKYVKVEYVERYRTFSWWGDTRYFIKKVEKERSPHFLNAGEDEKE</sequence>
<reference evidence="2" key="1">
    <citation type="journal article" date="2019" name="Int. J. Syst. Evol. Microbiol.">
        <title>The Global Catalogue of Microorganisms (GCM) 10K type strain sequencing project: providing services to taxonomists for standard genome sequencing and annotation.</title>
        <authorList>
            <consortium name="The Broad Institute Genomics Platform"/>
            <consortium name="The Broad Institute Genome Sequencing Center for Infectious Disease"/>
            <person name="Wu L."/>
            <person name="Ma J."/>
        </authorList>
    </citation>
    <scope>NUCLEOTIDE SEQUENCE [LARGE SCALE GENOMIC DNA]</scope>
    <source>
        <strain evidence="2">KCTC 22671</strain>
    </source>
</reference>
<organism evidence="1 2">
    <name type="scientific">Flavobacterium chuncheonense</name>
    <dbReference type="NCBI Taxonomy" id="2026653"/>
    <lineage>
        <taxon>Bacteria</taxon>
        <taxon>Pseudomonadati</taxon>
        <taxon>Bacteroidota</taxon>
        <taxon>Flavobacteriia</taxon>
        <taxon>Flavobacteriales</taxon>
        <taxon>Flavobacteriaceae</taxon>
        <taxon>Flavobacterium</taxon>
    </lineage>
</organism>
<protein>
    <submittedName>
        <fullName evidence="1">6-phosphogluconate dehydrogenase</fullName>
    </submittedName>
</protein>
<keyword evidence="2" id="KW-1185">Reference proteome</keyword>
<dbReference type="RefSeq" id="WP_379810303.1">
    <property type="nucleotide sequence ID" value="NZ_JBHUPC010000010.1"/>
</dbReference>
<dbReference type="Proteomes" id="UP001597534">
    <property type="component" value="Unassembled WGS sequence"/>
</dbReference>
<comment type="caution">
    <text evidence="1">The sequence shown here is derived from an EMBL/GenBank/DDBJ whole genome shotgun (WGS) entry which is preliminary data.</text>
</comment>
<dbReference type="EMBL" id="JBHUPC010000010">
    <property type="protein sequence ID" value="MFD2890800.1"/>
    <property type="molecule type" value="Genomic_DNA"/>
</dbReference>
<evidence type="ECO:0000313" key="1">
    <source>
        <dbReference type="EMBL" id="MFD2890800.1"/>
    </source>
</evidence>
<proteinExistence type="predicted"/>